<feature type="repeat" description="WD" evidence="1">
    <location>
        <begin position="273"/>
        <end position="304"/>
    </location>
</feature>
<dbReference type="PANTHER" id="PTHR19879:SF9">
    <property type="entry name" value="TRANSCRIPTION INITIATION FACTOR TFIID SUBUNIT 5"/>
    <property type="match status" value="1"/>
</dbReference>
<evidence type="ECO:0000313" key="4">
    <source>
        <dbReference type="Proteomes" id="UP000028073"/>
    </source>
</evidence>
<feature type="transmembrane region" description="Helical" evidence="2">
    <location>
        <begin position="466"/>
        <end position="489"/>
    </location>
</feature>
<evidence type="ECO:0000256" key="1">
    <source>
        <dbReference type="PROSITE-ProRule" id="PRU00221"/>
    </source>
</evidence>
<dbReference type="Gene3D" id="2.130.10.10">
    <property type="entry name" value="YVTN repeat-like/Quinoprotein amine dehydrogenase"/>
    <property type="match status" value="1"/>
</dbReference>
<dbReference type="PROSITE" id="PS50294">
    <property type="entry name" value="WD_REPEATS_REGION"/>
    <property type="match status" value="1"/>
</dbReference>
<dbReference type="InterPro" id="IPR015943">
    <property type="entry name" value="WD40/YVTN_repeat-like_dom_sf"/>
</dbReference>
<keyword evidence="2" id="KW-0812">Transmembrane</keyword>
<protein>
    <submittedName>
        <fullName evidence="3">Uncharacterized protein</fullName>
    </submittedName>
</protein>
<reference evidence="3 4" key="1">
    <citation type="submission" date="2014-06" db="EMBL/GenBank/DDBJ databases">
        <title>Whole Genome Sequences of Three Symbiotic Endozoicomonas Bacteria.</title>
        <authorList>
            <person name="Neave M.J."/>
            <person name="Apprill A."/>
            <person name="Voolstra C.R."/>
        </authorList>
    </citation>
    <scope>NUCLEOTIDE SEQUENCE [LARGE SCALE GENOMIC DNA]</scope>
    <source>
        <strain evidence="3 4">DSM 25634</strain>
    </source>
</reference>
<dbReference type="SUPFAM" id="SSF50978">
    <property type="entry name" value="WD40 repeat-like"/>
    <property type="match status" value="1"/>
</dbReference>
<dbReference type="PROSITE" id="PS50082">
    <property type="entry name" value="WD_REPEATS_2"/>
    <property type="match status" value="1"/>
</dbReference>
<evidence type="ECO:0000256" key="2">
    <source>
        <dbReference type="SAM" id="Phobius"/>
    </source>
</evidence>
<sequence length="501" mass="54412">MTLPCKFELQSPSRFIKIPWVKIVLKRSRALTMISKLAGLMLGVLASISHGITEGSGEPEDVKFIPGPAIKFDSTELMELDEEGRTYGSQTWVTALRFKPDGSELVMTGSTVLGIPQTFVQRFNTCALTPTQKNIHRLRHQHLIQGVLQKASICSGGGCVVLGITFGSFLYSFLASTDEGNLMEQYLLNFADSTRNSAHTFILDDTWLAYGRGGQLSLVNPANQTVGIPLPGAFPSDVLALDSQGPWLASGDEGGDIRVHNLTNLSDISYVEMQAHSDIVRSLSFSPDGARLLSGGRDNLARLWHREAEGHFTLIQNMAFDADVDVVLYHPGGEHFVVAEGPRVHLYDAADQTRLDTLTMANNMSEVFSLAFHPNGTWLAVGNNRDDLELYSLEGFPELLTCSKQPTLQPTVQPTSTATMPSPAFTSLMIPASSFTEHQVVVSATVIPPFITTDENMETGGDLGTILGAALSSGVIIATLSTTFVVIYLKLIKPKRVVEKA</sequence>
<dbReference type="PANTHER" id="PTHR19879">
    <property type="entry name" value="TRANSCRIPTION INITIATION FACTOR TFIID"/>
    <property type="match status" value="1"/>
</dbReference>
<dbReference type="Pfam" id="PF00400">
    <property type="entry name" value="WD40"/>
    <property type="match status" value="2"/>
</dbReference>
<dbReference type="eggNOG" id="COG2319">
    <property type="taxonomic scope" value="Bacteria"/>
</dbReference>
<comment type="caution">
    <text evidence="3">The sequence shown here is derived from an EMBL/GenBank/DDBJ whole genome shotgun (WGS) entry which is preliminary data.</text>
</comment>
<gene>
    <name evidence="3" type="ORF">GZ78_20600</name>
</gene>
<dbReference type="SMART" id="SM00320">
    <property type="entry name" value="WD40"/>
    <property type="match status" value="3"/>
</dbReference>
<dbReference type="STRING" id="1137799.GZ78_20600"/>
<dbReference type="AlphaFoldDB" id="A0A081NEZ4"/>
<keyword evidence="2" id="KW-0472">Membrane</keyword>
<dbReference type="Proteomes" id="UP000028073">
    <property type="component" value="Unassembled WGS sequence"/>
</dbReference>
<dbReference type="InterPro" id="IPR001680">
    <property type="entry name" value="WD40_rpt"/>
</dbReference>
<proteinExistence type="predicted"/>
<accession>A0A081NEZ4</accession>
<name>A0A081NEZ4_9GAMM</name>
<keyword evidence="1" id="KW-0853">WD repeat</keyword>
<evidence type="ECO:0000313" key="3">
    <source>
        <dbReference type="EMBL" id="KEQ17017.1"/>
    </source>
</evidence>
<dbReference type="EMBL" id="JOKH01000004">
    <property type="protein sequence ID" value="KEQ17017.1"/>
    <property type="molecule type" value="Genomic_DNA"/>
</dbReference>
<organism evidence="3 4">
    <name type="scientific">Endozoicomonas numazuensis</name>
    <dbReference type="NCBI Taxonomy" id="1137799"/>
    <lineage>
        <taxon>Bacteria</taxon>
        <taxon>Pseudomonadati</taxon>
        <taxon>Pseudomonadota</taxon>
        <taxon>Gammaproteobacteria</taxon>
        <taxon>Oceanospirillales</taxon>
        <taxon>Endozoicomonadaceae</taxon>
        <taxon>Endozoicomonas</taxon>
    </lineage>
</organism>
<keyword evidence="2" id="KW-1133">Transmembrane helix</keyword>
<keyword evidence="4" id="KW-1185">Reference proteome</keyword>
<dbReference type="InterPro" id="IPR036322">
    <property type="entry name" value="WD40_repeat_dom_sf"/>
</dbReference>